<evidence type="ECO:0000256" key="12">
    <source>
        <dbReference type="PIRSR" id="PIRSR006621-1"/>
    </source>
</evidence>
<keyword evidence="4 11" id="KW-0288">FMN</keyword>
<evidence type="ECO:0000256" key="7">
    <source>
        <dbReference type="ARBA" id="ARBA00022884"/>
    </source>
</evidence>
<dbReference type="Gene3D" id="1.10.1200.80">
    <property type="entry name" value="Putative flavin oxidoreducatase, domain 2"/>
    <property type="match status" value="1"/>
</dbReference>
<dbReference type="Proteomes" id="UP000177602">
    <property type="component" value="Unassembled WGS sequence"/>
</dbReference>
<feature type="binding site" evidence="13">
    <location>
        <begin position="19"/>
        <end position="21"/>
    </location>
    <ligand>
        <name>FMN</name>
        <dbReference type="ChEBI" id="CHEBI:58210"/>
    </ligand>
</feature>
<dbReference type="GO" id="GO:0017150">
    <property type="term" value="F:tRNA dihydrouridine synthase activity"/>
    <property type="evidence" value="ECO:0007669"/>
    <property type="project" value="InterPro"/>
</dbReference>
<dbReference type="GO" id="GO:0050660">
    <property type="term" value="F:flavin adenine dinucleotide binding"/>
    <property type="evidence" value="ECO:0007669"/>
    <property type="project" value="InterPro"/>
</dbReference>
<name>A0A1F6V202_9BACT</name>
<feature type="binding site" evidence="13">
    <location>
        <position position="145"/>
    </location>
    <ligand>
        <name>FMN</name>
        <dbReference type="ChEBI" id="CHEBI:58210"/>
    </ligand>
</feature>
<evidence type="ECO:0000256" key="10">
    <source>
        <dbReference type="ARBA" id="ARBA00048802"/>
    </source>
</evidence>
<keyword evidence="8 11" id="KW-0560">Oxidoreductase</keyword>
<evidence type="ECO:0000256" key="8">
    <source>
        <dbReference type="ARBA" id="ARBA00023002"/>
    </source>
</evidence>
<comment type="caution">
    <text evidence="15">The sequence shown here is derived from an EMBL/GenBank/DDBJ whole genome shotgun (WGS) entry which is preliminary data.</text>
</comment>
<dbReference type="AlphaFoldDB" id="A0A1F6V202"/>
<keyword evidence="6" id="KW-0521">NADP</keyword>
<proteinExistence type="inferred from homology"/>
<evidence type="ECO:0000313" key="15">
    <source>
        <dbReference type="EMBL" id="OGI63569.1"/>
    </source>
</evidence>
<evidence type="ECO:0000313" key="16">
    <source>
        <dbReference type="Proteomes" id="UP000177602"/>
    </source>
</evidence>
<accession>A0A1F6V202</accession>
<dbReference type="EMBL" id="MFTN01000001">
    <property type="protein sequence ID" value="OGI63569.1"/>
    <property type="molecule type" value="Genomic_DNA"/>
</dbReference>
<evidence type="ECO:0000256" key="2">
    <source>
        <dbReference type="ARBA" id="ARBA00022555"/>
    </source>
</evidence>
<keyword evidence="2" id="KW-0820">tRNA-binding</keyword>
<evidence type="ECO:0000259" key="14">
    <source>
        <dbReference type="Pfam" id="PF01207"/>
    </source>
</evidence>
<comment type="cofactor">
    <cofactor evidence="11 13">
        <name>FMN</name>
        <dbReference type="ChEBI" id="CHEBI:58210"/>
    </cofactor>
</comment>
<dbReference type="InterPro" id="IPR001269">
    <property type="entry name" value="DUS_fam"/>
</dbReference>
<keyword evidence="5 11" id="KW-0819">tRNA processing</keyword>
<dbReference type="Pfam" id="PF01207">
    <property type="entry name" value="Dus"/>
    <property type="match status" value="1"/>
</dbReference>
<dbReference type="CDD" id="cd02801">
    <property type="entry name" value="DUS_like_FMN"/>
    <property type="match status" value="1"/>
</dbReference>
<sequence>MSNNGFWGKLKKPILCLAPMADVTDVAFRQIIAKYGKPDIFFTEFVSVDGLCSTGKEKLLIDLKYGENEHPIVAQIFGSKPENFEKVARMLVGMGFDGIDINMGCPVKKVINQSSCSALIRTPELAQEIILATKRGAGKLPVSVKTRIGFNKIELETWIPKILEVEPAALTVHLRTVKEMSNVPAHWELMKRIVEIRDEMKVGTLILGNGDVLNLEEAKQKIKETNCDGIMLGRAIFGNPWLFSASSHFLPLRPSPTEWDPRGQKTEKSSEISIREKLQVMVEHTKLFEGILGKYKNFAIMKKHYKAYVNGFDGAKELRVKLMETDNAEKVENIVKKFVEAQLL</sequence>
<dbReference type="STRING" id="1801737.A2818_01960"/>
<evidence type="ECO:0000256" key="6">
    <source>
        <dbReference type="ARBA" id="ARBA00022857"/>
    </source>
</evidence>
<dbReference type="PANTHER" id="PTHR45846">
    <property type="entry name" value="TRNA-DIHYDROURIDINE(47) SYNTHASE [NAD(P)(+)]-LIKE"/>
    <property type="match status" value="1"/>
</dbReference>
<evidence type="ECO:0000256" key="4">
    <source>
        <dbReference type="ARBA" id="ARBA00022643"/>
    </source>
</evidence>
<feature type="binding site" evidence="13">
    <location>
        <position position="173"/>
    </location>
    <ligand>
        <name>FMN</name>
        <dbReference type="ChEBI" id="CHEBI:58210"/>
    </ligand>
</feature>
<dbReference type="GO" id="GO:0000049">
    <property type="term" value="F:tRNA binding"/>
    <property type="evidence" value="ECO:0007669"/>
    <property type="project" value="UniProtKB-KW"/>
</dbReference>
<evidence type="ECO:0000256" key="11">
    <source>
        <dbReference type="PIRNR" id="PIRNR006621"/>
    </source>
</evidence>
<feature type="domain" description="DUS-like FMN-binding" evidence="14">
    <location>
        <begin position="17"/>
        <end position="339"/>
    </location>
</feature>
<comment type="catalytic activity">
    <reaction evidence="9">
        <text>a 5,6-dihydrouridine in tRNA + NADP(+) = a uridine in tRNA + NADPH + H(+)</text>
        <dbReference type="Rhea" id="RHEA:23624"/>
        <dbReference type="Rhea" id="RHEA-COMP:13339"/>
        <dbReference type="Rhea" id="RHEA-COMP:13887"/>
        <dbReference type="ChEBI" id="CHEBI:15378"/>
        <dbReference type="ChEBI" id="CHEBI:57783"/>
        <dbReference type="ChEBI" id="CHEBI:58349"/>
        <dbReference type="ChEBI" id="CHEBI:65315"/>
        <dbReference type="ChEBI" id="CHEBI:74443"/>
    </reaction>
</comment>
<keyword evidence="13" id="KW-0547">Nucleotide-binding</keyword>
<feature type="active site" description="Proton donor" evidence="12">
    <location>
        <position position="105"/>
    </location>
</feature>
<dbReference type="PIRSF" id="PIRSF006621">
    <property type="entry name" value="Dus"/>
    <property type="match status" value="1"/>
</dbReference>
<keyword evidence="3 11" id="KW-0285">Flavoprotein</keyword>
<feature type="binding site" evidence="13">
    <location>
        <position position="75"/>
    </location>
    <ligand>
        <name>FMN</name>
        <dbReference type="ChEBI" id="CHEBI:58210"/>
    </ligand>
</feature>
<dbReference type="InterPro" id="IPR035587">
    <property type="entry name" value="DUS-like_FMN-bd"/>
</dbReference>
<dbReference type="EC" id="1.3.1.-" evidence="11"/>
<dbReference type="Gene3D" id="3.20.20.70">
    <property type="entry name" value="Aldolase class I"/>
    <property type="match status" value="1"/>
</dbReference>
<reference evidence="15 16" key="1">
    <citation type="journal article" date="2016" name="Nat. Commun.">
        <title>Thousands of microbial genomes shed light on interconnected biogeochemical processes in an aquifer system.</title>
        <authorList>
            <person name="Anantharaman K."/>
            <person name="Brown C.T."/>
            <person name="Hug L.A."/>
            <person name="Sharon I."/>
            <person name="Castelle C.J."/>
            <person name="Probst A.J."/>
            <person name="Thomas B.C."/>
            <person name="Singh A."/>
            <person name="Wilkins M.J."/>
            <person name="Karaoz U."/>
            <person name="Brodie E.L."/>
            <person name="Williams K.H."/>
            <person name="Hubbard S.S."/>
            <person name="Banfield J.F."/>
        </authorList>
    </citation>
    <scope>NUCLEOTIDE SEQUENCE [LARGE SCALE GENOMIC DNA]</scope>
</reference>
<protein>
    <recommendedName>
        <fullName evidence="11">tRNA-dihydrouridine synthase</fullName>
        <ecNumber evidence="11">1.3.1.-</ecNumber>
    </recommendedName>
</protein>
<comment type="function">
    <text evidence="1 11">Catalyzes the synthesis of 5,6-dihydrouridine (D), a modified base found in the D-loop of most tRNAs, via the reduction of the C5-C6 double bond in target uridines.</text>
</comment>
<dbReference type="InterPro" id="IPR024036">
    <property type="entry name" value="tRNA-dHydroUridine_Synthase_C"/>
</dbReference>
<comment type="catalytic activity">
    <reaction evidence="10">
        <text>a 5,6-dihydrouridine in tRNA + NAD(+) = a uridine in tRNA + NADH + H(+)</text>
        <dbReference type="Rhea" id="RHEA:54452"/>
        <dbReference type="Rhea" id="RHEA-COMP:13339"/>
        <dbReference type="Rhea" id="RHEA-COMP:13887"/>
        <dbReference type="ChEBI" id="CHEBI:15378"/>
        <dbReference type="ChEBI" id="CHEBI:57540"/>
        <dbReference type="ChEBI" id="CHEBI:57945"/>
        <dbReference type="ChEBI" id="CHEBI:65315"/>
        <dbReference type="ChEBI" id="CHEBI:74443"/>
    </reaction>
</comment>
<gene>
    <name evidence="15" type="ORF">A2818_01960</name>
</gene>
<keyword evidence="7" id="KW-0694">RNA-binding</keyword>
<evidence type="ECO:0000256" key="3">
    <source>
        <dbReference type="ARBA" id="ARBA00022630"/>
    </source>
</evidence>
<dbReference type="PANTHER" id="PTHR45846:SF1">
    <property type="entry name" value="TRNA-DIHYDROURIDINE(47) SYNTHASE [NAD(P)(+)]-LIKE"/>
    <property type="match status" value="1"/>
</dbReference>
<comment type="similarity">
    <text evidence="11">Belongs to the dus family.</text>
</comment>
<evidence type="ECO:0000256" key="1">
    <source>
        <dbReference type="ARBA" id="ARBA00002790"/>
    </source>
</evidence>
<evidence type="ECO:0000256" key="9">
    <source>
        <dbReference type="ARBA" id="ARBA00048205"/>
    </source>
</evidence>
<evidence type="ECO:0000256" key="5">
    <source>
        <dbReference type="ARBA" id="ARBA00022694"/>
    </source>
</evidence>
<evidence type="ECO:0000256" key="13">
    <source>
        <dbReference type="PIRSR" id="PIRSR006621-2"/>
    </source>
</evidence>
<dbReference type="InterPro" id="IPR013785">
    <property type="entry name" value="Aldolase_TIM"/>
</dbReference>
<feature type="binding site" evidence="13">
    <location>
        <begin position="233"/>
        <end position="234"/>
    </location>
    <ligand>
        <name>FMN</name>
        <dbReference type="ChEBI" id="CHEBI:58210"/>
    </ligand>
</feature>
<dbReference type="SUPFAM" id="SSF51395">
    <property type="entry name" value="FMN-linked oxidoreductases"/>
    <property type="match status" value="1"/>
</dbReference>
<organism evidence="15 16">
    <name type="scientific">Candidatus Nomurabacteria bacterium RIFCSPHIGHO2_01_FULL_40_12</name>
    <dbReference type="NCBI Taxonomy" id="1801737"/>
    <lineage>
        <taxon>Bacteria</taxon>
        <taxon>Candidatus Nomuraibacteriota</taxon>
    </lineage>
</organism>